<sequence length="326" mass="34884">MIGYYVHHQGRGHCARAAAIGAQLRTDVVALTSAELTDPAFSEVVTLDRDDADPAPSDVDAGGLLHWAPRHDEGLRNRMAQLADFVATRRPAAMVVDVSVEVTLFLRLLGVPVVVMAMPGTRDDLPHQLAYRAADAVIAPWPDDLYRPDWLVEHLHKTVFTGGISRFDGRPQVSHPTFAADVLVLTGAGGDRRAPHPATGLADALPDLKVVGLGPSFGTWVDDPWPFLCSARLTVIGAGQGSVADAAAAGRPTVVMPEDRPFAEQRATAATLARSELALVASRWPDVDRWRSIVDSLGDSTPAWNRWQTAGAAGRAARAIEAVARQ</sequence>
<dbReference type="Gene3D" id="3.40.50.2000">
    <property type="entry name" value="Glycogen Phosphorylase B"/>
    <property type="match status" value="1"/>
</dbReference>
<dbReference type="STRING" id="158898.SAMN04488548_136334"/>
<dbReference type="SUPFAM" id="SSF53756">
    <property type="entry name" value="UDP-Glycosyltransferase/glycogen phosphorylase"/>
    <property type="match status" value="1"/>
</dbReference>
<dbReference type="OrthoDB" id="9809594at2"/>
<gene>
    <name evidence="1" type="ORF">SAMN04488548_136334</name>
</gene>
<evidence type="ECO:0000313" key="1">
    <source>
        <dbReference type="EMBL" id="SDU80185.1"/>
    </source>
</evidence>
<dbReference type="AlphaFoldDB" id="A0A1H2LHG9"/>
<dbReference type="RefSeq" id="WP_074853659.1">
    <property type="nucleotide sequence ID" value="NZ_FNLM01000036.1"/>
</dbReference>
<dbReference type="GO" id="GO:0016740">
    <property type="term" value="F:transferase activity"/>
    <property type="evidence" value="ECO:0007669"/>
    <property type="project" value="UniProtKB-KW"/>
</dbReference>
<dbReference type="Proteomes" id="UP000183180">
    <property type="component" value="Unassembled WGS sequence"/>
</dbReference>
<name>A0A1H2LHG9_9ACTN</name>
<protein>
    <submittedName>
        <fullName evidence="1">Predicted glycosyl transferase</fullName>
    </submittedName>
</protein>
<evidence type="ECO:0000313" key="2">
    <source>
        <dbReference type="Proteomes" id="UP000183180"/>
    </source>
</evidence>
<reference evidence="1 2" key="1">
    <citation type="submission" date="2016-10" db="EMBL/GenBank/DDBJ databases">
        <authorList>
            <person name="de Groot N.N."/>
        </authorList>
    </citation>
    <scope>NUCLEOTIDE SEQUENCE [LARGE SCALE GENOMIC DNA]</scope>
    <source>
        <strain evidence="1 2">DSM 44215</strain>
    </source>
</reference>
<accession>A0A1H2LHG9</accession>
<proteinExistence type="predicted"/>
<keyword evidence="1" id="KW-0808">Transferase</keyword>
<organism evidence="1 2">
    <name type="scientific">Gordonia westfalica</name>
    <dbReference type="NCBI Taxonomy" id="158898"/>
    <lineage>
        <taxon>Bacteria</taxon>
        <taxon>Bacillati</taxon>
        <taxon>Actinomycetota</taxon>
        <taxon>Actinomycetes</taxon>
        <taxon>Mycobacteriales</taxon>
        <taxon>Gordoniaceae</taxon>
        <taxon>Gordonia</taxon>
    </lineage>
</organism>
<dbReference type="EMBL" id="FNLM01000036">
    <property type="protein sequence ID" value="SDU80185.1"/>
    <property type="molecule type" value="Genomic_DNA"/>
</dbReference>